<gene>
    <name evidence="2" type="ORF">MNBD_DELTA01-1876</name>
</gene>
<organism evidence="2">
    <name type="scientific">hydrothermal vent metagenome</name>
    <dbReference type="NCBI Taxonomy" id="652676"/>
    <lineage>
        <taxon>unclassified sequences</taxon>
        <taxon>metagenomes</taxon>
        <taxon>ecological metagenomes</taxon>
    </lineage>
</organism>
<sequence length="113" mass="12636">MSTEKIEDTKDSGSAEGVNLDAGGTPDDGTLPPPDFTTFIYSLSTTALMQLGEIDNPETNKKDTNYQLAKHTIDLLDMLREKTKNNLTEEENKLMEGVLYDLRICYCKIVEKT</sequence>
<dbReference type="InterPro" id="IPR014995">
    <property type="entry name" value="DUF1844"/>
</dbReference>
<protein>
    <recommendedName>
        <fullName evidence="3">DUF1844 domain-containing protein</fullName>
    </recommendedName>
</protein>
<accession>A0A3B0R6R6</accession>
<feature type="compositionally biased region" description="Low complexity" evidence="1">
    <location>
        <begin position="20"/>
        <end position="30"/>
    </location>
</feature>
<proteinExistence type="predicted"/>
<reference evidence="2" key="1">
    <citation type="submission" date="2018-06" db="EMBL/GenBank/DDBJ databases">
        <authorList>
            <person name="Zhirakovskaya E."/>
        </authorList>
    </citation>
    <scope>NUCLEOTIDE SEQUENCE</scope>
</reference>
<feature type="compositionally biased region" description="Basic and acidic residues" evidence="1">
    <location>
        <begin position="1"/>
        <end position="13"/>
    </location>
</feature>
<name>A0A3B0R6R6_9ZZZZ</name>
<evidence type="ECO:0000313" key="2">
    <source>
        <dbReference type="EMBL" id="VAV84786.1"/>
    </source>
</evidence>
<feature type="region of interest" description="Disordered" evidence="1">
    <location>
        <begin position="1"/>
        <end position="33"/>
    </location>
</feature>
<dbReference type="Pfam" id="PF08899">
    <property type="entry name" value="DUF1844"/>
    <property type="match status" value="1"/>
</dbReference>
<evidence type="ECO:0000256" key="1">
    <source>
        <dbReference type="SAM" id="MobiDB-lite"/>
    </source>
</evidence>
<dbReference type="EMBL" id="UOEA01000073">
    <property type="protein sequence ID" value="VAV84786.1"/>
    <property type="molecule type" value="Genomic_DNA"/>
</dbReference>
<dbReference type="AlphaFoldDB" id="A0A3B0R6R6"/>
<evidence type="ECO:0008006" key="3">
    <source>
        <dbReference type="Google" id="ProtNLM"/>
    </source>
</evidence>